<protein>
    <submittedName>
        <fullName evidence="1">Uncharacterized protein</fullName>
    </submittedName>
</protein>
<reference evidence="1" key="1">
    <citation type="submission" date="2018-06" db="EMBL/GenBank/DDBJ databases">
        <authorList>
            <person name="Zhirakovskaya E."/>
        </authorList>
    </citation>
    <scope>NUCLEOTIDE SEQUENCE</scope>
</reference>
<sequence length="103" mass="11859">MINLRQKICFSCKKTIDLTGKPGRGDSCQFCAADLKVCLNCRFYDDSSYNECREPQAERVKEKDRSNYCDYFEFAESSTTDEAAAEGKKEDPLDRLKDLFKDT</sequence>
<organism evidence="1">
    <name type="scientific">hydrothermal vent metagenome</name>
    <dbReference type="NCBI Taxonomy" id="652676"/>
    <lineage>
        <taxon>unclassified sequences</taxon>
        <taxon>metagenomes</taxon>
        <taxon>ecological metagenomes</taxon>
    </lineage>
</organism>
<dbReference type="AlphaFoldDB" id="A0A3B0QQV7"/>
<gene>
    <name evidence="1" type="ORF">MNBD_DELTA01-714</name>
</gene>
<dbReference type="EMBL" id="UOEA01000060">
    <property type="protein sequence ID" value="VAV84074.1"/>
    <property type="molecule type" value="Genomic_DNA"/>
</dbReference>
<name>A0A3B0QQV7_9ZZZZ</name>
<proteinExistence type="predicted"/>
<accession>A0A3B0QQV7</accession>
<evidence type="ECO:0000313" key="1">
    <source>
        <dbReference type="EMBL" id="VAV84074.1"/>
    </source>
</evidence>